<feature type="compositionally biased region" description="Basic residues" evidence="1">
    <location>
        <begin position="1"/>
        <end position="18"/>
    </location>
</feature>
<organism evidence="2 3">
    <name type="scientific">Toxoplasma gondii (strain ATCC 50861 / VEG)</name>
    <dbReference type="NCBI Taxonomy" id="432359"/>
    <lineage>
        <taxon>Eukaryota</taxon>
        <taxon>Sar</taxon>
        <taxon>Alveolata</taxon>
        <taxon>Apicomplexa</taxon>
        <taxon>Conoidasida</taxon>
        <taxon>Coccidia</taxon>
        <taxon>Eucoccidiorida</taxon>
        <taxon>Eimeriorina</taxon>
        <taxon>Sarcocystidae</taxon>
        <taxon>Toxoplasma</taxon>
    </lineage>
</organism>
<sequence>MGTKRRRTQRQKAVKPSRKLPEEPGQDCASSALRPIKTRGILDRRGESEASESATFLALRPVPRKIRAQTTGPSKQGESTRRSLKSIASTARHRERQASHQWRFGFRRQTTREDLKKRRESERRGLSEEQQRSEKEVQKRQTRAQWIQGSFCSKSQERGLQGSTMESP</sequence>
<accession>V4ZK72</accession>
<dbReference type="VEuPathDB" id="ToxoDB:TGVEG_439900"/>
<feature type="compositionally biased region" description="Polar residues" evidence="1">
    <location>
        <begin position="68"/>
        <end position="77"/>
    </location>
</feature>
<comment type="caution">
    <text evidence="2">The sequence shown here is derived from an EMBL/GenBank/DDBJ whole genome shotgun (WGS) entry which is preliminary data.</text>
</comment>
<evidence type="ECO:0000313" key="3">
    <source>
        <dbReference type="Proteomes" id="UP000002226"/>
    </source>
</evidence>
<evidence type="ECO:0000313" key="2">
    <source>
        <dbReference type="EMBL" id="ESS35513.1"/>
    </source>
</evidence>
<dbReference type="Proteomes" id="UP000002226">
    <property type="component" value="Unassembled WGS sequence"/>
</dbReference>
<dbReference type="EMBL" id="AAYL02000028">
    <property type="protein sequence ID" value="ESS35513.1"/>
    <property type="molecule type" value="Genomic_DNA"/>
</dbReference>
<feature type="compositionally biased region" description="Polar residues" evidence="1">
    <location>
        <begin position="143"/>
        <end position="154"/>
    </location>
</feature>
<evidence type="ECO:0000256" key="1">
    <source>
        <dbReference type="SAM" id="MobiDB-lite"/>
    </source>
</evidence>
<feature type="compositionally biased region" description="Basic and acidic residues" evidence="1">
    <location>
        <begin position="110"/>
        <end position="139"/>
    </location>
</feature>
<reference evidence="2" key="1">
    <citation type="submission" date="2007-03" db="EMBL/GenBank/DDBJ databases">
        <authorList>
            <person name="Paulsen I."/>
        </authorList>
    </citation>
    <scope>NUCLEOTIDE SEQUENCE</scope>
    <source>
        <strain evidence="2">VEG</strain>
    </source>
</reference>
<protein>
    <submittedName>
        <fullName evidence="2">Uncharacterized protein</fullName>
    </submittedName>
</protein>
<proteinExistence type="predicted"/>
<gene>
    <name evidence="2" type="ORF">TGVEG_439900</name>
</gene>
<name>V4ZK72_TOXGV</name>
<feature type="region of interest" description="Disordered" evidence="1">
    <location>
        <begin position="1"/>
        <end position="168"/>
    </location>
</feature>
<dbReference type="AlphaFoldDB" id="V4ZK72"/>
<keyword evidence="3" id="KW-1185">Reference proteome</keyword>